<evidence type="ECO:0000313" key="2">
    <source>
        <dbReference type="Proteomes" id="UP001160148"/>
    </source>
</evidence>
<dbReference type="Proteomes" id="UP001160148">
    <property type="component" value="Unassembled WGS sequence"/>
</dbReference>
<keyword evidence="2" id="KW-1185">Reference proteome</keyword>
<dbReference type="AlphaFoldDB" id="A0AAV0WPX4"/>
<reference evidence="1 2" key="1">
    <citation type="submission" date="2023-01" db="EMBL/GenBank/DDBJ databases">
        <authorList>
            <person name="Whitehead M."/>
        </authorList>
    </citation>
    <scope>NUCLEOTIDE SEQUENCE [LARGE SCALE GENOMIC DNA]</scope>
</reference>
<name>A0AAV0WPX4_9HEMI</name>
<accession>A0AAV0WPX4</accession>
<evidence type="ECO:0000313" key="1">
    <source>
        <dbReference type="EMBL" id="CAI6357699.1"/>
    </source>
</evidence>
<comment type="caution">
    <text evidence="1">The sequence shown here is derived from an EMBL/GenBank/DDBJ whole genome shotgun (WGS) entry which is preliminary data.</text>
</comment>
<protein>
    <submittedName>
        <fullName evidence="1">Uncharacterized protein</fullName>
    </submittedName>
</protein>
<sequence length="117" mass="13853">MLNKLTVEVYNYVMGTVIESMISRFSINSELLTELDLLSPIQFLAHKKSLPHQAFKTLSKNILKFTNYKTENEVYNQIHEEFISFLNSWEFLKGSISDKYEIMNWELKNDEDDFESD</sequence>
<proteinExistence type="predicted"/>
<gene>
    <name evidence="1" type="ORF">MEUPH1_LOCUS13297</name>
</gene>
<organism evidence="1 2">
    <name type="scientific">Macrosiphum euphorbiae</name>
    <name type="common">potato aphid</name>
    <dbReference type="NCBI Taxonomy" id="13131"/>
    <lineage>
        <taxon>Eukaryota</taxon>
        <taxon>Metazoa</taxon>
        <taxon>Ecdysozoa</taxon>
        <taxon>Arthropoda</taxon>
        <taxon>Hexapoda</taxon>
        <taxon>Insecta</taxon>
        <taxon>Pterygota</taxon>
        <taxon>Neoptera</taxon>
        <taxon>Paraneoptera</taxon>
        <taxon>Hemiptera</taxon>
        <taxon>Sternorrhyncha</taxon>
        <taxon>Aphidomorpha</taxon>
        <taxon>Aphidoidea</taxon>
        <taxon>Aphididae</taxon>
        <taxon>Macrosiphini</taxon>
        <taxon>Macrosiphum</taxon>
    </lineage>
</organism>
<dbReference type="EMBL" id="CARXXK010000002">
    <property type="protein sequence ID" value="CAI6357699.1"/>
    <property type="molecule type" value="Genomic_DNA"/>
</dbReference>